<protein>
    <submittedName>
        <fullName evidence="2">Uncharacterized protein</fullName>
    </submittedName>
</protein>
<dbReference type="AlphaFoldDB" id="A0A3L6PRM2"/>
<reference evidence="3" key="1">
    <citation type="journal article" date="2019" name="Nat. Commun.">
        <title>The genome of broomcorn millet.</title>
        <authorList>
            <person name="Zou C."/>
            <person name="Miki D."/>
            <person name="Li D."/>
            <person name="Tang Q."/>
            <person name="Xiao L."/>
            <person name="Rajput S."/>
            <person name="Deng P."/>
            <person name="Jia W."/>
            <person name="Huang R."/>
            <person name="Zhang M."/>
            <person name="Sun Y."/>
            <person name="Hu J."/>
            <person name="Fu X."/>
            <person name="Schnable P.S."/>
            <person name="Li F."/>
            <person name="Zhang H."/>
            <person name="Feng B."/>
            <person name="Zhu X."/>
            <person name="Liu R."/>
            <person name="Schnable J.C."/>
            <person name="Zhu J.-K."/>
            <person name="Zhang H."/>
        </authorList>
    </citation>
    <scope>NUCLEOTIDE SEQUENCE [LARGE SCALE GENOMIC DNA]</scope>
</reference>
<dbReference type="Proteomes" id="UP000275267">
    <property type="component" value="Unassembled WGS sequence"/>
</dbReference>
<evidence type="ECO:0000256" key="1">
    <source>
        <dbReference type="SAM" id="MobiDB-lite"/>
    </source>
</evidence>
<feature type="compositionally biased region" description="Low complexity" evidence="1">
    <location>
        <begin position="187"/>
        <end position="203"/>
    </location>
</feature>
<feature type="compositionally biased region" description="Polar residues" evidence="1">
    <location>
        <begin position="13"/>
        <end position="28"/>
    </location>
</feature>
<feature type="region of interest" description="Disordered" evidence="1">
    <location>
        <begin position="1"/>
        <end position="38"/>
    </location>
</feature>
<name>A0A3L6PRM2_PANMI</name>
<proteinExistence type="predicted"/>
<organism evidence="2 3">
    <name type="scientific">Panicum miliaceum</name>
    <name type="common">Proso millet</name>
    <name type="synonym">Broomcorn millet</name>
    <dbReference type="NCBI Taxonomy" id="4540"/>
    <lineage>
        <taxon>Eukaryota</taxon>
        <taxon>Viridiplantae</taxon>
        <taxon>Streptophyta</taxon>
        <taxon>Embryophyta</taxon>
        <taxon>Tracheophyta</taxon>
        <taxon>Spermatophyta</taxon>
        <taxon>Magnoliopsida</taxon>
        <taxon>Liliopsida</taxon>
        <taxon>Poales</taxon>
        <taxon>Poaceae</taxon>
        <taxon>PACMAD clade</taxon>
        <taxon>Panicoideae</taxon>
        <taxon>Panicodae</taxon>
        <taxon>Paniceae</taxon>
        <taxon>Panicinae</taxon>
        <taxon>Panicum</taxon>
        <taxon>Panicum sect. Panicum</taxon>
    </lineage>
</organism>
<keyword evidence="3" id="KW-1185">Reference proteome</keyword>
<feature type="compositionally biased region" description="Gly residues" evidence="1">
    <location>
        <begin position="142"/>
        <end position="153"/>
    </location>
</feature>
<feature type="compositionally biased region" description="Basic residues" evidence="1">
    <location>
        <begin position="154"/>
        <end position="163"/>
    </location>
</feature>
<sequence>MAASTAGSAPRTPLTQILQQTRSTQQPARNALAHEQPLDPDCTGIANLLDSSSNECRTCRTLRRDAAATRHGATHLLTHTPGTHPHAHGATPCHGTHSMACLFLTRTTTRREPAEILRSSPATGARAPAAKASAMGMRWDGIGEGAAGSGGGRRTLRGRRARGTRGGGGRPRPSRARARGGREPRSARGAPATRAAATGAASR</sequence>
<dbReference type="EMBL" id="PQIB02000015">
    <property type="protein sequence ID" value="RLM64277.1"/>
    <property type="molecule type" value="Genomic_DNA"/>
</dbReference>
<evidence type="ECO:0000313" key="2">
    <source>
        <dbReference type="EMBL" id="RLM64277.1"/>
    </source>
</evidence>
<feature type="region of interest" description="Disordered" evidence="1">
    <location>
        <begin position="141"/>
        <end position="203"/>
    </location>
</feature>
<dbReference type="OrthoDB" id="10478841at2759"/>
<accession>A0A3L6PRM2</accession>
<evidence type="ECO:0000313" key="3">
    <source>
        <dbReference type="Proteomes" id="UP000275267"/>
    </source>
</evidence>
<comment type="caution">
    <text evidence="2">The sequence shown here is derived from an EMBL/GenBank/DDBJ whole genome shotgun (WGS) entry which is preliminary data.</text>
</comment>
<gene>
    <name evidence="2" type="ORF">C2845_PM16G16360</name>
</gene>